<name>A0ABQ1FP85_9GAMM</name>
<evidence type="ECO:0000313" key="1">
    <source>
        <dbReference type="EMBL" id="GGA21876.1"/>
    </source>
</evidence>
<comment type="caution">
    <text evidence="1">The sequence shown here is derived from an EMBL/GenBank/DDBJ whole genome shotgun (WGS) entry which is preliminary data.</text>
</comment>
<protein>
    <submittedName>
        <fullName evidence="1">Uncharacterized protein</fullName>
    </submittedName>
</protein>
<keyword evidence="2" id="KW-1185">Reference proteome</keyword>
<dbReference type="EMBL" id="BMJA01000001">
    <property type="protein sequence ID" value="GGA21876.1"/>
    <property type="molecule type" value="Genomic_DNA"/>
</dbReference>
<organism evidence="1 2">
    <name type="scientific">Dyella nitratireducens</name>
    <dbReference type="NCBI Taxonomy" id="1849580"/>
    <lineage>
        <taxon>Bacteria</taxon>
        <taxon>Pseudomonadati</taxon>
        <taxon>Pseudomonadota</taxon>
        <taxon>Gammaproteobacteria</taxon>
        <taxon>Lysobacterales</taxon>
        <taxon>Rhodanobacteraceae</taxon>
        <taxon>Dyella</taxon>
    </lineage>
</organism>
<gene>
    <name evidence="1" type="ORF">GCM10010981_07530</name>
</gene>
<proteinExistence type="predicted"/>
<reference evidence="2" key="1">
    <citation type="journal article" date="2019" name="Int. J. Syst. Evol. Microbiol.">
        <title>The Global Catalogue of Microorganisms (GCM) 10K type strain sequencing project: providing services to taxonomists for standard genome sequencing and annotation.</title>
        <authorList>
            <consortium name="The Broad Institute Genomics Platform"/>
            <consortium name="The Broad Institute Genome Sequencing Center for Infectious Disease"/>
            <person name="Wu L."/>
            <person name="Ma J."/>
        </authorList>
    </citation>
    <scope>NUCLEOTIDE SEQUENCE [LARGE SCALE GENOMIC DNA]</scope>
    <source>
        <strain evidence="2">CGMCC 1.15439</strain>
    </source>
</reference>
<evidence type="ECO:0000313" key="2">
    <source>
        <dbReference type="Proteomes" id="UP000620046"/>
    </source>
</evidence>
<dbReference type="Proteomes" id="UP000620046">
    <property type="component" value="Unassembled WGS sequence"/>
</dbReference>
<sequence>MGNAHHDKDFVFGTALNRAYVLESDRDAGARHPMVLCSPEVMDDVKGYGESCLACFQQDGQERWFLHFLMRFSRYTHEPIYAGKVIMDDPAQRVRDFICRRLREDKGSVLEKAQWLADYWNRTVASLGVFAEVDASIEPANTSRGPTIMVRRIFGSAVSG</sequence>
<accession>A0ABQ1FP85</accession>